<dbReference type="PANTHER" id="PTHR46890:SF50">
    <property type="entry name" value="RNA-DIRECTED DNA POLYMERASE, EUKARYOTA, REVERSE TRANSCRIPTASE ZINC-BINDING DOMAIN PROTEIN-RELATED"/>
    <property type="match status" value="1"/>
</dbReference>
<dbReference type="PANTHER" id="PTHR46890">
    <property type="entry name" value="NON-LTR RETROLELEMENT REVERSE TRANSCRIPTASE-LIKE PROTEIN-RELATED"/>
    <property type="match status" value="1"/>
</dbReference>
<name>A0A438BQH6_VITVI</name>
<comment type="caution">
    <text evidence="1">The sequence shown here is derived from an EMBL/GenBank/DDBJ whole genome shotgun (WGS) entry which is preliminary data.</text>
</comment>
<evidence type="ECO:0000313" key="2">
    <source>
        <dbReference type="Proteomes" id="UP000288805"/>
    </source>
</evidence>
<gene>
    <name evidence="1" type="ORF">CK203_108692</name>
</gene>
<reference evidence="1 2" key="1">
    <citation type="journal article" date="2018" name="PLoS Genet.">
        <title>Population sequencing reveals clonal diversity and ancestral inbreeding in the grapevine cultivar Chardonnay.</title>
        <authorList>
            <person name="Roach M.J."/>
            <person name="Johnson D.L."/>
            <person name="Bohlmann J."/>
            <person name="van Vuuren H.J."/>
            <person name="Jones S.J."/>
            <person name="Pretorius I.S."/>
            <person name="Schmidt S.A."/>
            <person name="Borneman A.R."/>
        </authorList>
    </citation>
    <scope>NUCLEOTIDE SEQUENCE [LARGE SCALE GENOMIC DNA]</scope>
    <source>
        <strain evidence="2">cv. Chardonnay</strain>
        <tissue evidence="1">Leaf</tissue>
    </source>
</reference>
<evidence type="ECO:0000313" key="1">
    <source>
        <dbReference type="EMBL" id="RVW13120.1"/>
    </source>
</evidence>
<sequence length="206" mass="23215">MVLDSTSWDAYFLFSQAREGIPSIGMSPFSCGWLTSERNVASADVSMVAKAIDSGFVPRAERGGVVGGFKSLFFEEEGWRPSIEGLSFETLEEEEVTSLEGIFLEEEVLGALLELNGVKALGVDGFSMVFWHFSWEFVKFDVLNFFNEFHEHGRFVRNLNTTFLVLIPKKKGAVNLKDFRSISLVGSLYKWMTKVLVNRLKKVMEG</sequence>
<accession>A0A438BQH6</accession>
<dbReference type="AlphaFoldDB" id="A0A438BQH6"/>
<dbReference type="Proteomes" id="UP000288805">
    <property type="component" value="Unassembled WGS sequence"/>
</dbReference>
<protein>
    <recommendedName>
        <fullName evidence="3">Reverse transcriptase domain-containing protein</fullName>
    </recommendedName>
</protein>
<dbReference type="InterPro" id="IPR052343">
    <property type="entry name" value="Retrotransposon-Effector_Assoc"/>
</dbReference>
<evidence type="ECO:0008006" key="3">
    <source>
        <dbReference type="Google" id="ProtNLM"/>
    </source>
</evidence>
<organism evidence="1 2">
    <name type="scientific">Vitis vinifera</name>
    <name type="common">Grape</name>
    <dbReference type="NCBI Taxonomy" id="29760"/>
    <lineage>
        <taxon>Eukaryota</taxon>
        <taxon>Viridiplantae</taxon>
        <taxon>Streptophyta</taxon>
        <taxon>Embryophyta</taxon>
        <taxon>Tracheophyta</taxon>
        <taxon>Spermatophyta</taxon>
        <taxon>Magnoliopsida</taxon>
        <taxon>eudicotyledons</taxon>
        <taxon>Gunneridae</taxon>
        <taxon>Pentapetalae</taxon>
        <taxon>rosids</taxon>
        <taxon>Vitales</taxon>
        <taxon>Vitaceae</taxon>
        <taxon>Viteae</taxon>
        <taxon>Vitis</taxon>
    </lineage>
</organism>
<dbReference type="EMBL" id="QGNW01002665">
    <property type="protein sequence ID" value="RVW13120.1"/>
    <property type="molecule type" value="Genomic_DNA"/>
</dbReference>
<proteinExistence type="predicted"/>